<keyword evidence="2 4" id="KW-0238">DNA-binding</keyword>
<name>A0A7W3FLH4_9GAMM</name>
<dbReference type="SUPFAM" id="SSF48498">
    <property type="entry name" value="Tetracyclin repressor-like, C-terminal domain"/>
    <property type="match status" value="1"/>
</dbReference>
<protein>
    <submittedName>
        <fullName evidence="6">TetR/AcrR family transcriptional regulator</fullName>
    </submittedName>
</protein>
<dbReference type="Gene3D" id="1.10.357.10">
    <property type="entry name" value="Tetracycline Repressor, domain 2"/>
    <property type="match status" value="1"/>
</dbReference>
<proteinExistence type="predicted"/>
<evidence type="ECO:0000256" key="1">
    <source>
        <dbReference type="ARBA" id="ARBA00023015"/>
    </source>
</evidence>
<dbReference type="RefSeq" id="WP_182338565.1">
    <property type="nucleotide sequence ID" value="NZ_JACGXS010000002.1"/>
</dbReference>
<dbReference type="Pfam" id="PF16925">
    <property type="entry name" value="TetR_C_13"/>
    <property type="match status" value="1"/>
</dbReference>
<feature type="DNA-binding region" description="H-T-H motif" evidence="4">
    <location>
        <begin position="25"/>
        <end position="44"/>
    </location>
</feature>
<evidence type="ECO:0000313" key="6">
    <source>
        <dbReference type="EMBL" id="MBA8681436.1"/>
    </source>
</evidence>
<dbReference type="InterPro" id="IPR036271">
    <property type="entry name" value="Tet_transcr_reg_TetR-rel_C_sf"/>
</dbReference>
<dbReference type="PROSITE" id="PS50977">
    <property type="entry name" value="HTH_TETR_2"/>
    <property type="match status" value="1"/>
</dbReference>
<dbReference type="InterPro" id="IPR001647">
    <property type="entry name" value="HTH_TetR"/>
</dbReference>
<dbReference type="InterPro" id="IPR011075">
    <property type="entry name" value="TetR_C"/>
</dbReference>
<sequence length="193" mass="21242">MSDTATKLINEAARLIVDRGYNGFSYADLAECVGIRKPSIHHHFPSKVDLVVAVVERQRASIRARIDALENGASDAMTQLLAYVEYWTRCIDDQSASFCLAGVLAVELPGLPPAVGAAVRGHFNDLGKWLERLMVLGREQGTIKLELEPKMSSQFFQTSIYGAMVMARAYGDPGKFNAVTDTFLARMRTDGQD</sequence>
<dbReference type="SUPFAM" id="SSF46689">
    <property type="entry name" value="Homeodomain-like"/>
    <property type="match status" value="1"/>
</dbReference>
<evidence type="ECO:0000256" key="2">
    <source>
        <dbReference type="ARBA" id="ARBA00023125"/>
    </source>
</evidence>
<dbReference type="PRINTS" id="PR00455">
    <property type="entry name" value="HTHTETR"/>
</dbReference>
<keyword evidence="1" id="KW-0805">Transcription regulation</keyword>
<comment type="caution">
    <text evidence="6">The sequence shown here is derived from an EMBL/GenBank/DDBJ whole genome shotgun (WGS) entry which is preliminary data.</text>
</comment>
<feature type="domain" description="HTH tetR-type" evidence="5">
    <location>
        <begin position="2"/>
        <end position="62"/>
    </location>
</feature>
<dbReference type="EMBL" id="JACGXS010000002">
    <property type="protein sequence ID" value="MBA8681436.1"/>
    <property type="molecule type" value="Genomic_DNA"/>
</dbReference>
<evidence type="ECO:0000256" key="3">
    <source>
        <dbReference type="ARBA" id="ARBA00023163"/>
    </source>
</evidence>
<gene>
    <name evidence="6" type="ORF">H4O11_06390</name>
</gene>
<dbReference type="InterPro" id="IPR009057">
    <property type="entry name" value="Homeodomain-like_sf"/>
</dbReference>
<evidence type="ECO:0000259" key="5">
    <source>
        <dbReference type="PROSITE" id="PS50977"/>
    </source>
</evidence>
<dbReference type="Pfam" id="PF00440">
    <property type="entry name" value="TetR_N"/>
    <property type="match status" value="1"/>
</dbReference>
<organism evidence="6 7">
    <name type="scientific">Stenotrophomonas tumulicola</name>
    <dbReference type="NCBI Taxonomy" id="1685415"/>
    <lineage>
        <taxon>Bacteria</taxon>
        <taxon>Pseudomonadati</taxon>
        <taxon>Pseudomonadota</taxon>
        <taxon>Gammaproteobacteria</taxon>
        <taxon>Lysobacterales</taxon>
        <taxon>Lysobacteraceae</taxon>
        <taxon>Stenotrophomonas</taxon>
    </lineage>
</organism>
<dbReference type="AlphaFoldDB" id="A0A7W3FLH4"/>
<reference evidence="6 7" key="1">
    <citation type="submission" date="2020-08" db="EMBL/GenBank/DDBJ databases">
        <title>Stenotrophomonas tumulicola JCM 30961.</title>
        <authorList>
            <person name="Deng Y."/>
        </authorList>
    </citation>
    <scope>NUCLEOTIDE SEQUENCE [LARGE SCALE GENOMIC DNA]</scope>
    <source>
        <strain evidence="6 7">JCM 30961</strain>
    </source>
</reference>
<accession>A0A7W3FLH4</accession>
<dbReference type="PANTHER" id="PTHR47506">
    <property type="entry name" value="TRANSCRIPTIONAL REGULATORY PROTEIN"/>
    <property type="match status" value="1"/>
</dbReference>
<evidence type="ECO:0000256" key="4">
    <source>
        <dbReference type="PROSITE-ProRule" id="PRU00335"/>
    </source>
</evidence>
<dbReference type="Proteomes" id="UP000547058">
    <property type="component" value="Unassembled WGS sequence"/>
</dbReference>
<evidence type="ECO:0000313" key="7">
    <source>
        <dbReference type="Proteomes" id="UP000547058"/>
    </source>
</evidence>
<keyword evidence="3" id="KW-0804">Transcription</keyword>
<keyword evidence="7" id="KW-1185">Reference proteome</keyword>
<dbReference type="GO" id="GO:0003677">
    <property type="term" value="F:DNA binding"/>
    <property type="evidence" value="ECO:0007669"/>
    <property type="project" value="UniProtKB-UniRule"/>
</dbReference>
<dbReference type="PANTHER" id="PTHR47506:SF6">
    <property type="entry name" value="HTH-TYPE TRANSCRIPTIONAL REPRESSOR NEMR"/>
    <property type="match status" value="1"/>
</dbReference>